<keyword evidence="3" id="KW-0520">NAD</keyword>
<sequence>MTVQGKTFIVTGGAGGIGQGISRLLVERGANVVSVDFSEDAVKALGEELGDKVVSLYGDVSKRETAQEAVKAAIDTFGRLDGVVNNAHASKQAPFVDLTEADWDLSFNTGFVATRNFMLEAYPHLKESRGSVVNFASGAGISGQQTQAAYASAKEAIRGLTRVAANEWAKDGIRVNVVSPLALTEGVKAWSEAFPDMYQATLRNVPLGRFGDPKTDVAPIVAFLLSDDSQYMTGQTLMADGGTQKMY</sequence>
<dbReference type="AlphaFoldDB" id="A0A4V1CEB4"/>
<dbReference type="Gene3D" id="3.40.50.720">
    <property type="entry name" value="NAD(P)-binding Rossmann-like Domain"/>
    <property type="match status" value="1"/>
</dbReference>
<dbReference type="KEGG" id="cee:CENDO_01070"/>
<evidence type="ECO:0000256" key="3">
    <source>
        <dbReference type="ARBA" id="ARBA00023027"/>
    </source>
</evidence>
<dbReference type="PANTHER" id="PTHR24321">
    <property type="entry name" value="DEHYDROGENASES, SHORT CHAIN"/>
    <property type="match status" value="1"/>
</dbReference>
<keyword evidence="6" id="KW-1185">Reference proteome</keyword>
<dbReference type="InterPro" id="IPR002347">
    <property type="entry name" value="SDR_fam"/>
</dbReference>
<dbReference type="PRINTS" id="PR00080">
    <property type="entry name" value="SDRFAMILY"/>
</dbReference>
<dbReference type="InterPro" id="IPR020904">
    <property type="entry name" value="Sc_DH/Rdtase_CS"/>
</dbReference>
<proteinExistence type="inferred from homology"/>
<evidence type="ECO:0000259" key="4">
    <source>
        <dbReference type="SMART" id="SM00822"/>
    </source>
</evidence>
<organism evidence="5 6">
    <name type="scientific">Corynebacterium endometrii</name>
    <dbReference type="NCBI Taxonomy" id="2488819"/>
    <lineage>
        <taxon>Bacteria</taxon>
        <taxon>Bacillati</taxon>
        <taxon>Actinomycetota</taxon>
        <taxon>Actinomycetes</taxon>
        <taxon>Mycobacteriales</taxon>
        <taxon>Corynebacteriaceae</taxon>
        <taxon>Corynebacterium</taxon>
    </lineage>
</organism>
<dbReference type="FunFam" id="3.40.50.720:FF:000084">
    <property type="entry name" value="Short-chain dehydrogenase reductase"/>
    <property type="match status" value="1"/>
</dbReference>
<evidence type="ECO:0000256" key="2">
    <source>
        <dbReference type="ARBA" id="ARBA00023002"/>
    </source>
</evidence>
<dbReference type="RefSeq" id="WP_136140375.1">
    <property type="nucleotide sequence ID" value="NZ_CP039247.1"/>
</dbReference>
<dbReference type="PRINTS" id="PR00081">
    <property type="entry name" value="GDHRDH"/>
</dbReference>
<reference evidence="5 6" key="1">
    <citation type="submission" date="2019-04" db="EMBL/GenBank/DDBJ databases">
        <title>Corynebacterium endometrii sp. nov., isolated from the uterus of a cow with endometritis.</title>
        <authorList>
            <person name="Ballas P."/>
            <person name="Ruckert C."/>
            <person name="Wagener K."/>
            <person name="Drillich M."/>
            <person name="Kaempfer P."/>
            <person name="Busse H.-J."/>
            <person name="Ehling-Schulz M."/>
        </authorList>
    </citation>
    <scope>NUCLEOTIDE SEQUENCE [LARGE SCALE GENOMIC DNA]</scope>
    <source>
        <strain evidence="5 6">LMM-1653</strain>
    </source>
</reference>
<dbReference type="EC" id="1.1.1.100" evidence="5"/>
<keyword evidence="2 5" id="KW-0560">Oxidoreductase</keyword>
<dbReference type="OrthoDB" id="517007at2"/>
<gene>
    <name evidence="5" type="primary">fabG1</name>
    <name evidence="5" type="ORF">CENDO_01070</name>
</gene>
<name>A0A4V1CEB4_9CORY</name>
<dbReference type="PROSITE" id="PS00061">
    <property type="entry name" value="ADH_SHORT"/>
    <property type="match status" value="1"/>
</dbReference>
<protein>
    <submittedName>
        <fullName evidence="5">3-oxoacyl-[acyl-carrier-protein] reductase FabG</fullName>
        <ecNumber evidence="5">1.1.1.100</ecNumber>
    </submittedName>
</protein>
<dbReference type="InterPro" id="IPR057326">
    <property type="entry name" value="KR_dom"/>
</dbReference>
<dbReference type="EMBL" id="CP039247">
    <property type="protein sequence ID" value="QCB27518.1"/>
    <property type="molecule type" value="Genomic_DNA"/>
</dbReference>
<dbReference type="Pfam" id="PF13561">
    <property type="entry name" value="adh_short_C2"/>
    <property type="match status" value="1"/>
</dbReference>
<evidence type="ECO:0000256" key="1">
    <source>
        <dbReference type="ARBA" id="ARBA00006484"/>
    </source>
</evidence>
<dbReference type="PANTHER" id="PTHR24321:SF8">
    <property type="entry name" value="ESTRADIOL 17-BETA-DEHYDROGENASE 8-RELATED"/>
    <property type="match status" value="1"/>
</dbReference>
<comment type="similarity">
    <text evidence="1">Belongs to the short-chain dehydrogenases/reductases (SDR) family.</text>
</comment>
<dbReference type="GO" id="GO:0004316">
    <property type="term" value="F:3-oxoacyl-[acyl-carrier-protein] reductase (NADPH) activity"/>
    <property type="evidence" value="ECO:0007669"/>
    <property type="project" value="UniProtKB-EC"/>
</dbReference>
<feature type="domain" description="Ketoreductase" evidence="4">
    <location>
        <begin position="6"/>
        <end position="184"/>
    </location>
</feature>
<dbReference type="SMART" id="SM00822">
    <property type="entry name" value="PKS_KR"/>
    <property type="match status" value="1"/>
</dbReference>
<dbReference type="SUPFAM" id="SSF51735">
    <property type="entry name" value="NAD(P)-binding Rossmann-fold domains"/>
    <property type="match status" value="1"/>
</dbReference>
<dbReference type="CDD" id="cd05233">
    <property type="entry name" value="SDR_c"/>
    <property type="match status" value="1"/>
</dbReference>
<dbReference type="InterPro" id="IPR036291">
    <property type="entry name" value="NAD(P)-bd_dom_sf"/>
</dbReference>
<evidence type="ECO:0000313" key="6">
    <source>
        <dbReference type="Proteomes" id="UP000296352"/>
    </source>
</evidence>
<dbReference type="Proteomes" id="UP000296352">
    <property type="component" value="Chromosome"/>
</dbReference>
<evidence type="ECO:0000313" key="5">
    <source>
        <dbReference type="EMBL" id="QCB27518.1"/>
    </source>
</evidence>
<accession>A0A4V1CEB4</accession>